<accession>A0AAW6LK52</accession>
<reference evidence="1" key="1">
    <citation type="submission" date="2023-02" db="EMBL/GenBank/DDBJ databases">
        <title>A novel hydrolase synthesized by Rhodococcus erythropolis HQ is responsible for the detoxification of Zearalenone.</title>
        <authorList>
            <person name="Hu J."/>
            <person name="Xu J."/>
        </authorList>
    </citation>
    <scope>NUCLEOTIDE SEQUENCE</scope>
    <source>
        <strain evidence="1">HQ</strain>
    </source>
</reference>
<dbReference type="EMBL" id="JARDXE010000014">
    <property type="protein sequence ID" value="MDE8647568.1"/>
    <property type="molecule type" value="Genomic_DNA"/>
</dbReference>
<organism evidence="1 2">
    <name type="scientific">Rhodococcus qingshengii</name>
    <dbReference type="NCBI Taxonomy" id="334542"/>
    <lineage>
        <taxon>Bacteria</taxon>
        <taxon>Bacillati</taxon>
        <taxon>Actinomycetota</taxon>
        <taxon>Actinomycetes</taxon>
        <taxon>Mycobacteriales</taxon>
        <taxon>Nocardiaceae</taxon>
        <taxon>Rhodococcus</taxon>
        <taxon>Rhodococcus erythropolis group</taxon>
    </lineage>
</organism>
<protein>
    <submittedName>
        <fullName evidence="1">Uncharacterized protein</fullName>
    </submittedName>
</protein>
<dbReference type="RefSeq" id="WP_275232136.1">
    <property type="nucleotide sequence ID" value="NZ_JARDXE010000014.1"/>
</dbReference>
<comment type="caution">
    <text evidence="1">The sequence shown here is derived from an EMBL/GenBank/DDBJ whole genome shotgun (WGS) entry which is preliminary data.</text>
</comment>
<dbReference type="Proteomes" id="UP001217325">
    <property type="component" value="Unassembled WGS sequence"/>
</dbReference>
<name>A0AAW6LK52_RHOSG</name>
<proteinExistence type="predicted"/>
<evidence type="ECO:0000313" key="2">
    <source>
        <dbReference type="Proteomes" id="UP001217325"/>
    </source>
</evidence>
<sequence length="214" mass="23028">MSYDLWLLPAEHCPDAAAARAFVLAQDEADEPATPTASSLAADISAVNADLPEEQGFLSVTPLSGIGAAVMIPSPWQRIQDARDVLVPRAFAVDYGVYDPQLDIVLSPHRSVPGKVSTSREGTFPTITPDLIDRFVETMKVDDFVVVETSAEVYIQTTRTSLEAFDVEYRAGSADQHFGTEVATAAEVVGMMKAWLVSGSAGVADQHSWTKIDL</sequence>
<gene>
    <name evidence="1" type="ORF">PXH69_21575</name>
</gene>
<evidence type="ECO:0000313" key="1">
    <source>
        <dbReference type="EMBL" id="MDE8647568.1"/>
    </source>
</evidence>
<dbReference type="AlphaFoldDB" id="A0AAW6LK52"/>